<sequence>MKLLIKKIFILIMLLTILVTFSIASKDITKSSNAIQSKDYYLENTFKETGSKNIVTGIYLEYRLFDSIFEASTLLITVTGIIFIARKDEKIH</sequence>
<keyword evidence="1" id="KW-0472">Membrane</keyword>
<evidence type="ECO:0008006" key="4">
    <source>
        <dbReference type="Google" id="ProtNLM"/>
    </source>
</evidence>
<accession>A0ABT4CJB7</accession>
<dbReference type="Proteomes" id="UP001079657">
    <property type="component" value="Unassembled WGS sequence"/>
</dbReference>
<reference evidence="2" key="1">
    <citation type="submission" date="2022-12" db="EMBL/GenBank/DDBJ databases">
        <authorList>
            <person name="Wang J."/>
        </authorList>
    </citation>
    <scope>NUCLEOTIDE SEQUENCE</scope>
    <source>
        <strain evidence="2">HY-42-06</strain>
    </source>
</reference>
<proteinExistence type="predicted"/>
<dbReference type="RefSeq" id="WP_268047461.1">
    <property type="nucleotide sequence ID" value="NZ_JAPQES010000001.1"/>
</dbReference>
<keyword evidence="3" id="KW-1185">Reference proteome</keyword>
<keyword evidence="1" id="KW-1133">Transmembrane helix</keyword>
<keyword evidence="1" id="KW-0812">Transmembrane</keyword>
<evidence type="ECO:0000313" key="3">
    <source>
        <dbReference type="Proteomes" id="UP001079657"/>
    </source>
</evidence>
<evidence type="ECO:0000256" key="1">
    <source>
        <dbReference type="SAM" id="Phobius"/>
    </source>
</evidence>
<dbReference type="EMBL" id="JAPQES010000001">
    <property type="protein sequence ID" value="MCY6369140.1"/>
    <property type="molecule type" value="Genomic_DNA"/>
</dbReference>
<feature type="transmembrane region" description="Helical" evidence="1">
    <location>
        <begin position="67"/>
        <end position="85"/>
    </location>
</feature>
<evidence type="ECO:0000313" key="2">
    <source>
        <dbReference type="EMBL" id="MCY6369140.1"/>
    </source>
</evidence>
<gene>
    <name evidence="2" type="ORF">OXH55_00580</name>
</gene>
<name>A0ABT4CJB7_9CLOT</name>
<protein>
    <recommendedName>
        <fullName evidence="4">Sodium:proton antiporter</fullName>
    </recommendedName>
</protein>
<organism evidence="2 3">
    <name type="scientific">Clostridium ganghwense</name>
    <dbReference type="NCBI Taxonomy" id="312089"/>
    <lineage>
        <taxon>Bacteria</taxon>
        <taxon>Bacillati</taxon>
        <taxon>Bacillota</taxon>
        <taxon>Clostridia</taxon>
        <taxon>Eubacteriales</taxon>
        <taxon>Clostridiaceae</taxon>
        <taxon>Clostridium</taxon>
    </lineage>
</organism>
<comment type="caution">
    <text evidence="2">The sequence shown here is derived from an EMBL/GenBank/DDBJ whole genome shotgun (WGS) entry which is preliminary data.</text>
</comment>